<evidence type="ECO:0000256" key="2">
    <source>
        <dbReference type="ARBA" id="ARBA00006171"/>
    </source>
</evidence>
<dbReference type="InterPro" id="IPR036412">
    <property type="entry name" value="HAD-like_sf"/>
</dbReference>
<protein>
    <submittedName>
        <fullName evidence="6">HAD family hydrolase</fullName>
    </submittedName>
</protein>
<dbReference type="KEGG" id="vcy:IX92_20725"/>
<comment type="cofactor">
    <cofactor evidence="1">
        <name>Mg(2+)</name>
        <dbReference type="ChEBI" id="CHEBI:18420"/>
    </cofactor>
</comment>
<dbReference type="PANTHER" id="PTHR46193">
    <property type="entry name" value="6-PHOSPHOGLUCONATE PHOSPHATASE"/>
    <property type="match status" value="1"/>
</dbReference>
<keyword evidence="4" id="KW-0460">Magnesium</keyword>
<dbReference type="Gene3D" id="1.10.150.240">
    <property type="entry name" value="Putative phosphatase, domain 2"/>
    <property type="match status" value="1"/>
</dbReference>
<dbReference type="CDD" id="cd07526">
    <property type="entry name" value="HAD_BPGM_like"/>
    <property type="match status" value="1"/>
</dbReference>
<dbReference type="EMBL" id="JXXR01000026">
    <property type="protein sequence ID" value="KJY67621.1"/>
    <property type="molecule type" value="Genomic_DNA"/>
</dbReference>
<keyword evidence="7" id="KW-1185">Reference proteome</keyword>
<dbReference type="SUPFAM" id="SSF56784">
    <property type="entry name" value="HAD-like"/>
    <property type="match status" value="1"/>
</dbReference>
<dbReference type="SFLD" id="SFLDG01135">
    <property type="entry name" value="C1.5.6:_HAD__Beta-PGM__Phospha"/>
    <property type="match status" value="1"/>
</dbReference>
<dbReference type="AlphaFoldDB" id="A0A7Y3Z426"/>
<dbReference type="GO" id="GO:0016787">
    <property type="term" value="F:hydrolase activity"/>
    <property type="evidence" value="ECO:0007669"/>
    <property type="project" value="UniProtKB-KW"/>
</dbReference>
<name>A0A7Y3Z426_9VIBR</name>
<dbReference type="PANTHER" id="PTHR46193:SF10">
    <property type="entry name" value="6-PHOSPHOGLUCONATE PHOSPHATASE"/>
    <property type="match status" value="1"/>
</dbReference>
<dbReference type="InterPro" id="IPR051600">
    <property type="entry name" value="Beta-PGM-like"/>
</dbReference>
<dbReference type="RefSeq" id="WP_021455493.1">
    <property type="nucleotide sequence ID" value="NZ_CP009618.1"/>
</dbReference>
<reference evidence="6" key="2">
    <citation type="journal article" date="2015" name="BMC Genomics">
        <title>Genome mining reveals unlocked bioactive potential of marine Gram-negative bacteria.</title>
        <authorList>
            <person name="Machado H."/>
            <person name="Sonnenschein E.C."/>
            <person name="Melchiorsen J."/>
            <person name="Gram L."/>
        </authorList>
    </citation>
    <scope>NUCLEOTIDE SEQUENCE</scope>
    <source>
        <strain evidence="6">S2052</strain>
    </source>
</reference>
<organism evidence="6">
    <name type="scientific">Vibrio coralliilyticus</name>
    <dbReference type="NCBI Taxonomy" id="190893"/>
    <lineage>
        <taxon>Bacteria</taxon>
        <taxon>Pseudomonadati</taxon>
        <taxon>Pseudomonadota</taxon>
        <taxon>Gammaproteobacteria</taxon>
        <taxon>Vibrionales</taxon>
        <taxon>Vibrionaceae</taxon>
        <taxon>Vibrio</taxon>
    </lineage>
</organism>
<dbReference type="EMBL" id="CP009618">
    <property type="protein sequence ID" value="AIW21432.1"/>
    <property type="molecule type" value="Genomic_DNA"/>
</dbReference>
<dbReference type="NCBIfam" id="TIGR01509">
    <property type="entry name" value="HAD-SF-IA-v3"/>
    <property type="match status" value="1"/>
</dbReference>
<evidence type="ECO:0000313" key="7">
    <source>
        <dbReference type="Proteomes" id="UP000030081"/>
    </source>
</evidence>
<reference evidence="5 7" key="1">
    <citation type="submission" date="2014-10" db="EMBL/GenBank/DDBJ databases">
        <title>The Complete Genome Sequence for the Shellfish Pathogen Vibrio coralliilyticus RE98 Isolated from a Shellfish Hatchery.</title>
        <authorList>
            <person name="Richards G.P."/>
            <person name="Bono J.L."/>
            <person name="Watson M.A."/>
            <person name="Needleman D.S."/>
        </authorList>
    </citation>
    <scope>NUCLEOTIDE SEQUENCE [LARGE SCALE GENOMIC DNA]</scope>
    <source>
        <strain evidence="5 7">RE98</strain>
    </source>
</reference>
<dbReference type="SFLD" id="SFLDS00003">
    <property type="entry name" value="Haloacid_Dehalogenase"/>
    <property type="match status" value="1"/>
</dbReference>
<sequence>MGKPQTQCVIFDCDGTLVDSERLCCQALCDVFNRYDVHLSLDMAIEHFEGGKLADILTDMRDRLGLSVSLDELEPVYREVLEQLFEAHLKPMDGVFDVIKYLEARGIEYCVASNGPKNKIEKTLQITGLLPYFKGKIFSAFDTNSWKPEPDLVQYSAMNMGFTLNECIYVDDTPKGLEAGVRAGVKTVHLVGLNDKIHSEKVVRIKGLRDLEALI</sequence>
<keyword evidence="6" id="KW-0378">Hydrolase</keyword>
<dbReference type="PRINTS" id="PR00413">
    <property type="entry name" value="HADHALOGNASE"/>
</dbReference>
<dbReference type="InterPro" id="IPR023198">
    <property type="entry name" value="PGP-like_dom2"/>
</dbReference>
<evidence type="ECO:0000256" key="1">
    <source>
        <dbReference type="ARBA" id="ARBA00001946"/>
    </source>
</evidence>
<dbReference type="InterPro" id="IPR006439">
    <property type="entry name" value="HAD-SF_hydro_IA"/>
</dbReference>
<dbReference type="GO" id="GO:0046872">
    <property type="term" value="F:metal ion binding"/>
    <property type="evidence" value="ECO:0007669"/>
    <property type="project" value="UniProtKB-KW"/>
</dbReference>
<accession>A0A7Y3Z426</accession>
<gene>
    <name evidence="5" type="ORF">IX92_20725</name>
    <name evidence="6" type="ORF">TW71_21715</name>
</gene>
<dbReference type="Gene3D" id="3.40.50.1000">
    <property type="entry name" value="HAD superfamily/HAD-like"/>
    <property type="match status" value="1"/>
</dbReference>
<dbReference type="SFLD" id="SFLDG01129">
    <property type="entry name" value="C1.5:_HAD__Beta-PGM__Phosphata"/>
    <property type="match status" value="1"/>
</dbReference>
<evidence type="ECO:0000313" key="5">
    <source>
        <dbReference type="EMBL" id="AIW21432.1"/>
    </source>
</evidence>
<keyword evidence="3" id="KW-0479">Metal-binding</keyword>
<evidence type="ECO:0000256" key="3">
    <source>
        <dbReference type="ARBA" id="ARBA00022723"/>
    </source>
</evidence>
<dbReference type="Proteomes" id="UP000030081">
    <property type="component" value="Chromosome 2"/>
</dbReference>
<dbReference type="Pfam" id="PF13419">
    <property type="entry name" value="HAD_2"/>
    <property type="match status" value="1"/>
</dbReference>
<proteinExistence type="inferred from homology"/>
<evidence type="ECO:0000256" key="4">
    <source>
        <dbReference type="ARBA" id="ARBA00022842"/>
    </source>
</evidence>
<evidence type="ECO:0000313" key="6">
    <source>
        <dbReference type="EMBL" id="KJY67621.1"/>
    </source>
</evidence>
<dbReference type="InterPro" id="IPR041492">
    <property type="entry name" value="HAD_2"/>
</dbReference>
<comment type="similarity">
    <text evidence="2">Belongs to the HAD-like hydrolase superfamily. CbbY/CbbZ/Gph/YieH family.</text>
</comment>
<dbReference type="InterPro" id="IPR023214">
    <property type="entry name" value="HAD_sf"/>
</dbReference>